<evidence type="ECO:0000256" key="1">
    <source>
        <dbReference type="ARBA" id="ARBA00007274"/>
    </source>
</evidence>
<dbReference type="PANTHER" id="PTHR43017:SF1">
    <property type="entry name" value="ACETYLTRANSFERASE YJL218W-RELATED"/>
    <property type="match status" value="1"/>
</dbReference>
<sequence>MKMSEFKKMVAGKLYKASKVEPEYKPDKNRALNQKINQLNLLDIEKIVALEKELFGQTGDEIFVNPPLYIDYGKNTRIGQRFYANMDCIFLDVAPITIGDDVMFGPRVSLITASHPIDAGVRQRGLEYGKAITIADRVWLGAGVIVNPGVTIGENTIVGSGTVVTKNLPANVIAVGNPARILREITDSDRLYWEEKENEYYEK</sequence>
<dbReference type="Pfam" id="PF00132">
    <property type="entry name" value="Hexapep"/>
    <property type="match status" value="1"/>
</dbReference>
<dbReference type="EMBL" id="JMMZ01000010">
    <property type="protein sequence ID" value="OEU40140.1"/>
    <property type="molecule type" value="Genomic_DNA"/>
</dbReference>
<evidence type="ECO:0000256" key="3">
    <source>
        <dbReference type="ARBA" id="ARBA00022737"/>
    </source>
</evidence>
<evidence type="ECO:0000259" key="6">
    <source>
        <dbReference type="SMART" id="SM01266"/>
    </source>
</evidence>
<dbReference type="Pfam" id="PF12464">
    <property type="entry name" value="Mac"/>
    <property type="match status" value="1"/>
</dbReference>
<evidence type="ECO:0000313" key="8">
    <source>
        <dbReference type="Proteomes" id="UP000176236"/>
    </source>
</evidence>
<dbReference type="InterPro" id="IPR011004">
    <property type="entry name" value="Trimer_LpxA-like_sf"/>
</dbReference>
<dbReference type="FunFam" id="2.160.10.10:FF:000025">
    <property type="entry name" value="Hexapeptide-repeat containing-acetyltransferase"/>
    <property type="match status" value="1"/>
</dbReference>
<dbReference type="AlphaFoldDB" id="A0A1E7G590"/>
<name>A0A1E7G590_LACLC</name>
<organism evidence="7 8">
    <name type="scientific">Lactococcus cremoris subsp. cremoris IBB477</name>
    <dbReference type="NCBI Taxonomy" id="1449093"/>
    <lineage>
        <taxon>Bacteria</taxon>
        <taxon>Bacillati</taxon>
        <taxon>Bacillota</taxon>
        <taxon>Bacilli</taxon>
        <taxon>Lactobacillales</taxon>
        <taxon>Streptococcaceae</taxon>
        <taxon>Lactococcus</taxon>
        <taxon>Lactococcus cremoris subsp. cremoris</taxon>
    </lineage>
</organism>
<accession>A0A1E7G590</accession>
<proteinExistence type="inferred from homology"/>
<evidence type="ECO:0000256" key="2">
    <source>
        <dbReference type="ARBA" id="ARBA00022679"/>
    </source>
</evidence>
<dbReference type="CDD" id="cd03357">
    <property type="entry name" value="LbH_MAT_GAT"/>
    <property type="match status" value="1"/>
</dbReference>
<dbReference type="PANTHER" id="PTHR43017">
    <property type="entry name" value="GALACTOSIDE O-ACETYLTRANSFERASE"/>
    <property type="match status" value="1"/>
</dbReference>
<reference evidence="7 8" key="1">
    <citation type="journal article" date="2016" name="Appl. Microbiol. Biotechnol.">
        <title>Adhesion of the genome-sequenced Lactococcus lactis subsp. cremoris IBB477 strain is mediated by specific molecular determinants.</title>
        <authorList>
            <person name="Radziwill-Bienkowska J.M."/>
            <person name="Le D.T."/>
            <person name="Szczesny P."/>
            <person name="Duviau M.P."/>
            <person name="Aleksandrzak-Piekarczyk T."/>
            <person name="Loubiere P."/>
            <person name="Mercier-Bonin M."/>
            <person name="Bardowski J.K."/>
            <person name="Kowalczyk M."/>
        </authorList>
    </citation>
    <scope>NUCLEOTIDE SEQUENCE [LARGE SCALE GENOMIC DNA]</scope>
    <source>
        <strain evidence="7 8">IBB477</strain>
    </source>
</reference>
<dbReference type="InterPro" id="IPR001451">
    <property type="entry name" value="Hexapep"/>
</dbReference>
<gene>
    <name evidence="7" type="ORF">AJ89_04525</name>
</gene>
<comment type="similarity">
    <text evidence="1 5">Belongs to the transferase hexapeptide repeat family.</text>
</comment>
<evidence type="ECO:0000256" key="5">
    <source>
        <dbReference type="RuleBase" id="RU367021"/>
    </source>
</evidence>
<dbReference type="InterPro" id="IPR018357">
    <property type="entry name" value="Hexapep_transf_CS"/>
</dbReference>
<evidence type="ECO:0000313" key="7">
    <source>
        <dbReference type="EMBL" id="OEU40140.1"/>
    </source>
</evidence>
<protein>
    <recommendedName>
        <fullName evidence="5">Acetyltransferase</fullName>
        <ecNumber evidence="5">2.3.1.-</ecNumber>
    </recommendedName>
</protein>
<comment type="caution">
    <text evidence="7">The sequence shown here is derived from an EMBL/GenBank/DDBJ whole genome shotgun (WGS) entry which is preliminary data.</text>
</comment>
<dbReference type="PROSITE" id="PS00101">
    <property type="entry name" value="HEXAPEP_TRANSFERASES"/>
    <property type="match status" value="1"/>
</dbReference>
<dbReference type="SMART" id="SM01266">
    <property type="entry name" value="Mac"/>
    <property type="match status" value="1"/>
</dbReference>
<dbReference type="EC" id="2.3.1.-" evidence="5"/>
<dbReference type="SUPFAM" id="SSF51161">
    <property type="entry name" value="Trimeric LpxA-like enzymes"/>
    <property type="match status" value="1"/>
</dbReference>
<dbReference type="GO" id="GO:0008870">
    <property type="term" value="F:galactoside O-acetyltransferase activity"/>
    <property type="evidence" value="ECO:0007669"/>
    <property type="project" value="TreeGrafter"/>
</dbReference>
<evidence type="ECO:0000256" key="4">
    <source>
        <dbReference type="ARBA" id="ARBA00023315"/>
    </source>
</evidence>
<dbReference type="InterPro" id="IPR039369">
    <property type="entry name" value="LacA-like"/>
</dbReference>
<dbReference type="Gene3D" id="2.160.10.10">
    <property type="entry name" value="Hexapeptide repeat proteins"/>
    <property type="match status" value="1"/>
</dbReference>
<feature type="domain" description="Maltose/galactoside acetyltransferase" evidence="6">
    <location>
        <begin position="6"/>
        <end position="60"/>
    </location>
</feature>
<dbReference type="Proteomes" id="UP000176236">
    <property type="component" value="Chromosome"/>
</dbReference>
<dbReference type="InterPro" id="IPR024688">
    <property type="entry name" value="Mac_dom"/>
</dbReference>
<keyword evidence="3" id="KW-0677">Repeat</keyword>
<keyword evidence="4 5" id="KW-0012">Acyltransferase</keyword>
<keyword evidence="2 5" id="KW-0808">Transferase</keyword>